<feature type="transmembrane region" description="Helical" evidence="5">
    <location>
        <begin position="218"/>
        <end position="237"/>
    </location>
</feature>
<keyword evidence="3 5" id="KW-1133">Transmembrane helix</keyword>
<feature type="transmembrane region" description="Helical" evidence="5">
    <location>
        <begin position="159"/>
        <end position="178"/>
    </location>
</feature>
<feature type="transmembrane region" description="Helical" evidence="5">
    <location>
        <begin position="106"/>
        <end position="124"/>
    </location>
</feature>
<feature type="transmembrane region" description="Helical" evidence="5">
    <location>
        <begin position="314"/>
        <end position="333"/>
    </location>
</feature>
<evidence type="ECO:0000256" key="1">
    <source>
        <dbReference type="ARBA" id="ARBA00004141"/>
    </source>
</evidence>
<organism evidence="7 8">
    <name type="scientific">Frondihabitans cladoniiphilus</name>
    <dbReference type="NCBI Taxonomy" id="715785"/>
    <lineage>
        <taxon>Bacteria</taxon>
        <taxon>Bacillati</taxon>
        <taxon>Actinomycetota</taxon>
        <taxon>Actinomycetes</taxon>
        <taxon>Micrococcales</taxon>
        <taxon>Microbacteriaceae</taxon>
        <taxon>Frondihabitans</taxon>
    </lineage>
</organism>
<feature type="transmembrane region" description="Helical" evidence="5">
    <location>
        <begin position="136"/>
        <end position="153"/>
    </location>
</feature>
<name>A0ABP8VKX1_9MICO</name>
<dbReference type="Proteomes" id="UP001501295">
    <property type="component" value="Unassembled WGS sequence"/>
</dbReference>
<feature type="transmembrane region" description="Helical" evidence="5">
    <location>
        <begin position="243"/>
        <end position="260"/>
    </location>
</feature>
<feature type="transmembrane region" description="Helical" evidence="5">
    <location>
        <begin position="267"/>
        <end position="284"/>
    </location>
</feature>
<evidence type="ECO:0000256" key="4">
    <source>
        <dbReference type="ARBA" id="ARBA00023136"/>
    </source>
</evidence>
<dbReference type="RefSeq" id="WP_345372049.1">
    <property type="nucleotide sequence ID" value="NZ_BAABLM010000001.1"/>
</dbReference>
<evidence type="ECO:0000313" key="8">
    <source>
        <dbReference type="Proteomes" id="UP001501295"/>
    </source>
</evidence>
<gene>
    <name evidence="7" type="ORF">GCM10025780_01430</name>
</gene>
<comment type="caution">
    <text evidence="7">The sequence shown here is derived from an EMBL/GenBank/DDBJ whole genome shotgun (WGS) entry which is preliminary data.</text>
</comment>
<feature type="transmembrane region" description="Helical" evidence="5">
    <location>
        <begin position="290"/>
        <end position="307"/>
    </location>
</feature>
<feature type="transmembrane region" description="Helical" evidence="5">
    <location>
        <begin position="82"/>
        <end position="100"/>
    </location>
</feature>
<dbReference type="InterPro" id="IPR049453">
    <property type="entry name" value="Memb_transporter_dom"/>
</dbReference>
<feature type="transmembrane region" description="Helical" evidence="5">
    <location>
        <begin position="345"/>
        <end position="363"/>
    </location>
</feature>
<evidence type="ECO:0000256" key="5">
    <source>
        <dbReference type="SAM" id="Phobius"/>
    </source>
</evidence>
<dbReference type="Pfam" id="PF13515">
    <property type="entry name" value="FUSC_2"/>
    <property type="match status" value="1"/>
</dbReference>
<dbReference type="EMBL" id="BAABLM010000001">
    <property type="protein sequence ID" value="GAA4664300.1"/>
    <property type="molecule type" value="Genomic_DNA"/>
</dbReference>
<keyword evidence="2 5" id="KW-0812">Transmembrane</keyword>
<evidence type="ECO:0000256" key="2">
    <source>
        <dbReference type="ARBA" id="ARBA00022692"/>
    </source>
</evidence>
<keyword evidence="8" id="KW-1185">Reference proteome</keyword>
<reference evidence="8" key="1">
    <citation type="journal article" date="2019" name="Int. J. Syst. Evol. Microbiol.">
        <title>The Global Catalogue of Microorganisms (GCM) 10K type strain sequencing project: providing services to taxonomists for standard genome sequencing and annotation.</title>
        <authorList>
            <consortium name="The Broad Institute Genomics Platform"/>
            <consortium name="The Broad Institute Genome Sequencing Center for Infectious Disease"/>
            <person name="Wu L."/>
            <person name="Ma J."/>
        </authorList>
    </citation>
    <scope>NUCLEOTIDE SEQUENCE [LARGE SCALE GENOMIC DNA]</scope>
    <source>
        <strain evidence="8">JCM 18956</strain>
    </source>
</reference>
<comment type="subcellular location">
    <subcellularLocation>
        <location evidence="1">Membrane</location>
        <topology evidence="1">Multi-pass membrane protein</topology>
    </subcellularLocation>
</comment>
<keyword evidence="4 5" id="KW-0472">Membrane</keyword>
<evidence type="ECO:0000313" key="7">
    <source>
        <dbReference type="EMBL" id="GAA4664300.1"/>
    </source>
</evidence>
<evidence type="ECO:0000259" key="6">
    <source>
        <dbReference type="Pfam" id="PF13515"/>
    </source>
</evidence>
<protein>
    <submittedName>
        <fullName evidence="7">FUSC family protein</fullName>
    </submittedName>
</protein>
<proteinExistence type="predicted"/>
<feature type="domain" description="Integral membrane bound transporter" evidence="6">
    <location>
        <begin position="228"/>
        <end position="355"/>
    </location>
</feature>
<sequence>MTEPASTRSGLLRDQARRLVTLGPAQDDHWAALRVGTSVAVPSLALLAAGRPDLLIYVVFGAFTGMYGRAETHPRRLTHQLLAAVMLVGGVAVGVGLSVAQSAHRADLWTLVLVEALFAGVMSLHSSRSQLRPAGPFFGLFALGACASVPLSVSAGTAIGLAAAASVFSMLVGAAGWVRGRPGDGGVRVEAVVRASPAHPSARVRDEARRFVGFRVDAVSYLVAVAVAGGLSVATGIGHPHWAMAAAAVPLAAVGISHRITRGLHRIVGTLAGLVVAGLVLVPWGPVDPLVLGLLVVVLQFPTEYFMTRHYGLALVWFTPLILIMTQLAHPASPVTLLRDRAIETTGGAVVGMLVAVASSWFARRATEER</sequence>
<evidence type="ECO:0000256" key="3">
    <source>
        <dbReference type="ARBA" id="ARBA00022989"/>
    </source>
</evidence>
<accession>A0ABP8VKX1</accession>